<accession>A0ABN8MLQ2</accession>
<dbReference type="InterPro" id="IPR000421">
    <property type="entry name" value="FA58C"/>
</dbReference>
<dbReference type="Pfam" id="PF00754">
    <property type="entry name" value="F5_F8_type_C"/>
    <property type="match status" value="1"/>
</dbReference>
<reference evidence="2 3" key="1">
    <citation type="submission" date="2022-05" db="EMBL/GenBank/DDBJ databases">
        <authorList>
            <consortium name="Genoscope - CEA"/>
            <person name="William W."/>
        </authorList>
    </citation>
    <scope>NUCLEOTIDE SEQUENCE [LARGE SCALE GENOMIC DNA]</scope>
</reference>
<dbReference type="InterPro" id="IPR008979">
    <property type="entry name" value="Galactose-bd-like_sf"/>
</dbReference>
<dbReference type="SUPFAM" id="SSF49785">
    <property type="entry name" value="Galactose-binding domain-like"/>
    <property type="match status" value="1"/>
</dbReference>
<feature type="domain" description="F5/8 type C" evidence="1">
    <location>
        <begin position="1"/>
        <end position="49"/>
    </location>
</feature>
<sequence length="49" mass="5670">MSKDGVTWNTYKENNAEKVFQGNSDRNTIVKHALSTAVKARFVRFLLRQ</sequence>
<name>A0ABN8MLQ2_9CNID</name>
<dbReference type="PROSITE" id="PS50022">
    <property type="entry name" value="FA58C_3"/>
    <property type="match status" value="1"/>
</dbReference>
<dbReference type="PANTHER" id="PTHR24543:SF335">
    <property type="entry name" value="EGF-LIKE REPEAT AND DISCOIDIN I-LIKE DOMAIN-CONTAINING PROTEIN 3"/>
    <property type="match status" value="1"/>
</dbReference>
<gene>
    <name evidence="2" type="ORF">PEVE_00038349</name>
</gene>
<comment type="caution">
    <text evidence="2">The sequence shown here is derived from an EMBL/GenBank/DDBJ whole genome shotgun (WGS) entry which is preliminary data.</text>
</comment>
<organism evidence="2 3">
    <name type="scientific">Porites evermanni</name>
    <dbReference type="NCBI Taxonomy" id="104178"/>
    <lineage>
        <taxon>Eukaryota</taxon>
        <taxon>Metazoa</taxon>
        <taxon>Cnidaria</taxon>
        <taxon>Anthozoa</taxon>
        <taxon>Hexacorallia</taxon>
        <taxon>Scleractinia</taxon>
        <taxon>Fungiina</taxon>
        <taxon>Poritidae</taxon>
        <taxon>Porites</taxon>
    </lineage>
</organism>
<keyword evidence="3" id="KW-1185">Reference proteome</keyword>
<proteinExistence type="predicted"/>
<dbReference type="PANTHER" id="PTHR24543">
    <property type="entry name" value="MULTICOPPER OXIDASE-RELATED"/>
    <property type="match status" value="1"/>
</dbReference>
<dbReference type="Gene3D" id="2.60.120.260">
    <property type="entry name" value="Galactose-binding domain-like"/>
    <property type="match status" value="1"/>
</dbReference>
<dbReference type="EMBL" id="CALNXI010000649">
    <property type="protein sequence ID" value="CAH3030680.1"/>
    <property type="molecule type" value="Genomic_DNA"/>
</dbReference>
<dbReference type="Proteomes" id="UP001159427">
    <property type="component" value="Unassembled WGS sequence"/>
</dbReference>
<protein>
    <recommendedName>
        <fullName evidence="1">F5/8 type C domain-containing protein</fullName>
    </recommendedName>
</protein>
<evidence type="ECO:0000259" key="1">
    <source>
        <dbReference type="PROSITE" id="PS50022"/>
    </source>
</evidence>
<evidence type="ECO:0000313" key="3">
    <source>
        <dbReference type="Proteomes" id="UP001159427"/>
    </source>
</evidence>
<evidence type="ECO:0000313" key="2">
    <source>
        <dbReference type="EMBL" id="CAH3030680.1"/>
    </source>
</evidence>